<evidence type="ECO:0000313" key="3">
    <source>
        <dbReference type="EMBL" id="KAJ8486984.1"/>
    </source>
</evidence>
<feature type="compositionally biased region" description="Polar residues" evidence="1">
    <location>
        <begin position="509"/>
        <end position="527"/>
    </location>
</feature>
<proteinExistence type="predicted"/>
<feature type="compositionally biased region" description="Basic and acidic residues" evidence="1">
    <location>
        <begin position="168"/>
        <end position="178"/>
    </location>
</feature>
<feature type="compositionally biased region" description="Basic and acidic residues" evidence="1">
    <location>
        <begin position="381"/>
        <end position="400"/>
    </location>
</feature>
<reference evidence="3" key="1">
    <citation type="submission" date="2022-11" db="EMBL/GenBank/DDBJ databases">
        <title>Genome Sequence of Cubamyces cubensis.</title>
        <authorList>
            <person name="Buettner E."/>
        </authorList>
    </citation>
    <scope>NUCLEOTIDE SEQUENCE</scope>
    <source>
        <strain evidence="3">MPL-01</strain>
    </source>
</reference>
<protein>
    <submittedName>
        <fullName evidence="3">Uncharacterized protein</fullName>
    </submittedName>
</protein>
<feature type="region of interest" description="Disordered" evidence="1">
    <location>
        <begin position="1133"/>
        <end position="1152"/>
    </location>
</feature>
<keyword evidence="4" id="KW-1185">Reference proteome</keyword>
<sequence>MDASTPASIPRLRISRFSPQSNNQVLTPVAGPSHNPDLLYASDDDEDAESTPRMASTAIPEKQSPQITTTPGLPADTPAARLRAILARVPNTPPDSATPHAPPFRPPMVPSGSEPDSDFDPPYSTVTNPSIARESLKELFSRALREPGNTPRKGKQRRNSIDSSEVEFSPRVEEERAKYKGKRRSLSDEEAEKSKHIEPSERSFRSSSAASAFDALRQRLDGSTSMLPTLPAEQMVMDMTMPPPNSSTDTAMPPIAPMDISSGTPPYATSTPMRTFQMSAHLHMQSNLLDQDSEMQNALQGMDSYDSAPAPKHRHSTPSLRRSAAASPRPPPQVTSPARPLSWSSHSKSHSTHNLPPVVRRGSEDLDASSSRESSSLSGADYKERQDEVVRERLHDRERGWNSPLPKSPAYPARQDPSHRHSWGSPGSGRASPAHRLMRKDSAASLTSTDDGRSSRASSVASRADHDERKKFVDQERAKEREREWNKPHPRLSRSSSSLSLNKSERVRTNSQPTRPDSAASYLSPNRLTLHRHGSLNSLSGSSRPSSPSSSISGRSIDMEIEHEVEHEIVHERERNWNSPHPKWHNTLQHRRSLSPLPKSPAGSPPHTLARKSAPTPRSRTNSTTQPPTPHLPSTSTSALKEPVPRPKSPLTSSTADNKPSPRARAGSSARPPSPDKSESSHGFKSRFGWSFPQRRTPLPPLELDQDSPKKPPPRPSSRSSLTATPSHIPVRSPRKNGQDASSSTLSLSQSERKRSHRRSFTEFAESVGSIPPRIEVSSDDVDELPPVPLVDDHDDFSSMSEDESKVITSTPTARPIPLPPPEATSTPASEVPADGQPSQAQNDSTRSESPLASPPLTPPAAEPQPTFSLQTPPRRPQFTTPKVEFETPPPPRGMPDLPGPPSSDDEEDDHTPIMQSRDIQSDLTAMKTPRPPGAWLATPAPSRQSTKEPVERASSAPPETEQPSSTSDGGLATPPATLSRASSLPPQTPAPPGGWVNTPAPDTTARKRGILKVRFDVESETASEGTIERPSVDSSVESKASDAALPEASWSVLAPQNGNAPTSSAPEEKLSNQPPSTPQSLRRRIRQKSPAIRVLDAYGREHVETPAGPTPDHETPLGNADLPVDSQAVAAPTPHREHRAAIATTPRSRSAVRVVDAMGREIEEEPMEDDSSVGPPLTRSEALYRIRETLSSMAQDLSDVDRSSDKAVFDARSYASLEERCRTAQVARSKISKSLQMAQMAEVELRSKYAPIKDRAERNALLPSNAVSRAPVWRLVVGFTLILLILLVAMYRYSHIQARKLFLTTYYDPFNPELHLYLVRPNTSHRAIPLCPSWSVFSVFSSLQRAGLKGVAADAWASASCSVSAYVQSFWFDISYAPDTVPHSWPPT</sequence>
<feature type="compositionally biased region" description="Basic residues" evidence="1">
    <location>
        <begin position="582"/>
        <end position="593"/>
    </location>
</feature>
<name>A0AAD7TY88_9APHY</name>
<gene>
    <name evidence="3" type="ORF">ONZ51_g4495</name>
</gene>
<evidence type="ECO:0000313" key="4">
    <source>
        <dbReference type="Proteomes" id="UP001215151"/>
    </source>
</evidence>
<feature type="compositionally biased region" description="Polar residues" evidence="1">
    <location>
        <begin position="17"/>
        <end position="26"/>
    </location>
</feature>
<feature type="compositionally biased region" description="Basic and acidic residues" evidence="1">
    <location>
        <begin position="557"/>
        <end position="576"/>
    </location>
</feature>
<feature type="region of interest" description="Disordered" evidence="1">
    <location>
        <begin position="1103"/>
        <end position="1122"/>
    </location>
</feature>
<feature type="compositionally biased region" description="Low complexity" evidence="1">
    <location>
        <begin position="368"/>
        <end position="378"/>
    </location>
</feature>
<accession>A0AAD7TY88</accession>
<feature type="compositionally biased region" description="Low complexity" evidence="1">
    <location>
        <begin position="864"/>
        <end position="882"/>
    </location>
</feature>
<feature type="region of interest" description="Disordered" evidence="1">
    <location>
        <begin position="1"/>
        <end position="1091"/>
    </location>
</feature>
<feature type="compositionally biased region" description="Polar residues" evidence="1">
    <location>
        <begin position="261"/>
        <end position="299"/>
    </location>
</feature>
<keyword evidence="2" id="KW-1133">Transmembrane helix</keyword>
<feature type="compositionally biased region" description="Basic and acidic residues" evidence="1">
    <location>
        <begin position="463"/>
        <end position="487"/>
    </location>
</feature>
<feature type="compositionally biased region" description="Low complexity" evidence="1">
    <location>
        <begin position="318"/>
        <end position="327"/>
    </location>
</feature>
<feature type="compositionally biased region" description="Polar residues" evidence="1">
    <location>
        <begin position="1055"/>
        <end position="1081"/>
    </location>
</feature>
<dbReference type="EMBL" id="JAPEVG010000087">
    <property type="protein sequence ID" value="KAJ8486984.1"/>
    <property type="molecule type" value="Genomic_DNA"/>
</dbReference>
<feature type="compositionally biased region" description="Low complexity" evidence="1">
    <location>
        <begin position="535"/>
        <end position="556"/>
    </location>
</feature>
<feature type="transmembrane region" description="Helical" evidence="2">
    <location>
        <begin position="1273"/>
        <end position="1292"/>
    </location>
</feature>
<feature type="compositionally biased region" description="Polar residues" evidence="1">
    <location>
        <begin position="914"/>
        <end position="924"/>
    </location>
</feature>
<evidence type="ECO:0000256" key="2">
    <source>
        <dbReference type="SAM" id="Phobius"/>
    </source>
</evidence>
<evidence type="ECO:0000256" key="1">
    <source>
        <dbReference type="SAM" id="MobiDB-lite"/>
    </source>
</evidence>
<feature type="compositionally biased region" description="Basic and acidic residues" evidence="1">
    <location>
        <begin position="134"/>
        <end position="145"/>
    </location>
</feature>
<dbReference type="Proteomes" id="UP001215151">
    <property type="component" value="Unassembled WGS sequence"/>
</dbReference>
<feature type="compositionally biased region" description="Pro residues" evidence="1">
    <location>
        <begin position="853"/>
        <end position="863"/>
    </location>
</feature>
<keyword evidence="2" id="KW-0812">Transmembrane</keyword>
<feature type="compositionally biased region" description="Pro residues" evidence="1">
    <location>
        <begin position="100"/>
        <end position="109"/>
    </location>
</feature>
<keyword evidence="2" id="KW-0472">Membrane</keyword>
<feature type="compositionally biased region" description="Pro residues" evidence="1">
    <location>
        <begin position="888"/>
        <end position="902"/>
    </location>
</feature>
<organism evidence="3 4">
    <name type="scientific">Trametes cubensis</name>
    <dbReference type="NCBI Taxonomy" id="1111947"/>
    <lineage>
        <taxon>Eukaryota</taxon>
        <taxon>Fungi</taxon>
        <taxon>Dikarya</taxon>
        <taxon>Basidiomycota</taxon>
        <taxon>Agaricomycotina</taxon>
        <taxon>Agaricomycetes</taxon>
        <taxon>Polyporales</taxon>
        <taxon>Polyporaceae</taxon>
        <taxon>Trametes</taxon>
    </lineage>
</organism>
<feature type="compositionally biased region" description="Basic and acidic residues" evidence="1">
    <location>
        <begin position="192"/>
        <end position="204"/>
    </location>
</feature>
<comment type="caution">
    <text evidence="3">The sequence shown here is derived from an EMBL/GenBank/DDBJ whole genome shotgun (WGS) entry which is preliminary data.</text>
</comment>